<proteinExistence type="predicted"/>
<evidence type="ECO:0000256" key="1">
    <source>
        <dbReference type="SAM" id="Phobius"/>
    </source>
</evidence>
<feature type="transmembrane region" description="Helical" evidence="1">
    <location>
        <begin position="395"/>
        <end position="415"/>
    </location>
</feature>
<feature type="transmembrane region" description="Helical" evidence="1">
    <location>
        <begin position="313"/>
        <end position="335"/>
    </location>
</feature>
<protein>
    <submittedName>
        <fullName evidence="2">AbgT family transporter</fullName>
    </submittedName>
</protein>
<dbReference type="Proteomes" id="UP001222680">
    <property type="component" value="Chromosome"/>
</dbReference>
<reference evidence="2 3" key="1">
    <citation type="submission" date="2022-02" db="EMBL/GenBank/DDBJ databases">
        <title>Phenotypic, genotypic and serological characterization of Edwardsiella ictaluri from catfish and ornamental fish species.</title>
        <authorList>
            <person name="Rose D."/>
            <person name="Tekedar H.C."/>
            <person name="Waldbieser G.C."/>
            <person name="Aarattuthodi S."/>
            <person name="Griffin M.J."/>
        </authorList>
    </citation>
    <scope>NUCLEOTIDE SEQUENCE [LARGE SCALE GENOMIC DNA]</scope>
    <source>
        <strain evidence="2 3">13 TAL-140 K3</strain>
    </source>
</reference>
<dbReference type="InterPro" id="IPR004697">
    <property type="entry name" value="AbgT"/>
</dbReference>
<dbReference type="PANTHER" id="PTHR30282:SF1">
    <property type="entry name" value="ABGT FAMILY TRANSPORTER"/>
    <property type="match status" value="1"/>
</dbReference>
<feature type="transmembrane region" description="Helical" evidence="1">
    <location>
        <begin position="483"/>
        <end position="508"/>
    </location>
</feature>
<feature type="transmembrane region" description="Helical" evidence="1">
    <location>
        <begin position="36"/>
        <end position="56"/>
    </location>
</feature>
<sequence>MASPQKTPAPVGATHGGVARFLGAVERLGNRVPDPALLFIYLMALQLLLSAALSQVSFDFINPRSGEAVQIVNMMTLTALVDFLSKMTQSFTAFPPLGIVLVALLGVGVADRAGFIDAAVKKLVRITPARLLTPMVVLVALISHVAADVGYVLVIPLAGVVFQRVGRHPLAGICAAFAGVSGGYSASFIPTGNDALLAGFSEAAARLLAPDYSVNVLCNFFFTCISSLMVILLVWLVTDRFIEPRLHSQPLDVPQDDQENSVLSTFTPRENRAFGYALGVMVLMLLLLAALMYPADSPFRSPEGVLSSSQSPAIQSIVPLIFILFIIPGTLYGFLSGRFTQARQVIEAMTENMRTMGYYLVVVFFAAQFIAIFNASNLGTLLALAGAAGLKALSVPGAGTVIGVVILVFLVNLLLGSASAKWALLSPILVPMLMAVQLSPELAQAAYRIGDSTSNIITPLMGFFPLVVVYCRKYVSSAGIGSLAALMLPYSLLMALAWTVLLLAMWWLGIPLGVQGGVCLSRGGLSASNKTPGLDRAS</sequence>
<evidence type="ECO:0000313" key="3">
    <source>
        <dbReference type="Proteomes" id="UP001222680"/>
    </source>
</evidence>
<feature type="transmembrane region" description="Helical" evidence="1">
    <location>
        <begin position="452"/>
        <end position="471"/>
    </location>
</feature>
<feature type="transmembrane region" description="Helical" evidence="1">
    <location>
        <begin position="356"/>
        <end position="375"/>
    </location>
</feature>
<keyword evidence="1" id="KW-0472">Membrane</keyword>
<keyword evidence="1" id="KW-0812">Transmembrane</keyword>
<feature type="transmembrane region" description="Helical" evidence="1">
    <location>
        <begin position="170"/>
        <end position="192"/>
    </location>
</feature>
<dbReference type="EMBL" id="CP092014">
    <property type="protein sequence ID" value="WFN96932.1"/>
    <property type="molecule type" value="Genomic_DNA"/>
</dbReference>
<dbReference type="PANTHER" id="PTHR30282">
    <property type="entry name" value="P-AMINOBENZOYL GLUTAMATE TRANSPORTER"/>
    <property type="match status" value="1"/>
</dbReference>
<keyword evidence="3" id="KW-1185">Reference proteome</keyword>
<gene>
    <name evidence="2" type="ORF">MAY91_02000</name>
</gene>
<organism evidence="2 3">
    <name type="scientific">Edwardsiella ictaluri</name>
    <dbReference type="NCBI Taxonomy" id="67780"/>
    <lineage>
        <taxon>Bacteria</taxon>
        <taxon>Pseudomonadati</taxon>
        <taxon>Pseudomonadota</taxon>
        <taxon>Gammaproteobacteria</taxon>
        <taxon>Enterobacterales</taxon>
        <taxon>Hafniaceae</taxon>
        <taxon>Edwardsiella</taxon>
    </lineage>
</organism>
<feature type="transmembrane region" description="Helical" evidence="1">
    <location>
        <begin position="97"/>
        <end position="115"/>
    </location>
</feature>
<keyword evidence="1" id="KW-1133">Transmembrane helix</keyword>
<feature type="transmembrane region" description="Helical" evidence="1">
    <location>
        <begin position="135"/>
        <end position="158"/>
    </location>
</feature>
<feature type="transmembrane region" description="Helical" evidence="1">
    <location>
        <begin position="422"/>
        <end position="440"/>
    </location>
</feature>
<feature type="transmembrane region" description="Helical" evidence="1">
    <location>
        <begin position="273"/>
        <end position="293"/>
    </location>
</feature>
<evidence type="ECO:0000313" key="2">
    <source>
        <dbReference type="EMBL" id="WFN96932.1"/>
    </source>
</evidence>
<accession>A0ABY8GHZ0</accession>
<name>A0ABY8GHZ0_EDWIC</name>
<feature type="transmembrane region" description="Helical" evidence="1">
    <location>
        <begin position="212"/>
        <end position="237"/>
    </location>
</feature>
<dbReference type="Pfam" id="PF03806">
    <property type="entry name" value="ABG_transport"/>
    <property type="match status" value="1"/>
</dbReference>